<dbReference type="InterPro" id="IPR036527">
    <property type="entry name" value="SCP2_sterol-bd_dom_sf"/>
</dbReference>
<feature type="domain" description="SCP2" evidence="1">
    <location>
        <begin position="21"/>
        <end position="93"/>
    </location>
</feature>
<accession>A0A1I0MTW8</accession>
<dbReference type="OrthoDB" id="9809312at2"/>
<dbReference type="Gene3D" id="3.30.1050.10">
    <property type="entry name" value="SCP2 sterol-binding domain"/>
    <property type="match status" value="1"/>
</dbReference>
<sequence>MPLTPIAEKIERGLKKRPFDESLKLDCGDDGVIILRDGAVSRDDTDTACTISMTRDNLEKLMAGKLNPISAFAMGKIKVSGDVSIAMRLGQLLRG</sequence>
<protein>
    <submittedName>
        <fullName evidence="2">Putative sterol carrier protein</fullName>
    </submittedName>
</protein>
<dbReference type="InterPro" id="IPR003033">
    <property type="entry name" value="SCP2_sterol-bd_dom"/>
</dbReference>
<proteinExistence type="predicted"/>
<gene>
    <name evidence="2" type="ORF">SAMN05444851_0304</name>
</gene>
<evidence type="ECO:0000313" key="2">
    <source>
        <dbReference type="EMBL" id="SEV91733.1"/>
    </source>
</evidence>
<evidence type="ECO:0000259" key="1">
    <source>
        <dbReference type="Pfam" id="PF02036"/>
    </source>
</evidence>
<dbReference type="EMBL" id="FOJB01000001">
    <property type="protein sequence ID" value="SEV91733.1"/>
    <property type="molecule type" value="Genomic_DNA"/>
</dbReference>
<dbReference type="STRING" id="1173584.SAMN05444851_0304"/>
<dbReference type="RefSeq" id="WP_091427663.1">
    <property type="nucleotide sequence ID" value="NZ_FOJB01000001.1"/>
</dbReference>
<dbReference type="AlphaFoldDB" id="A0A1I0MTW8"/>
<dbReference type="Pfam" id="PF02036">
    <property type="entry name" value="SCP2"/>
    <property type="match status" value="1"/>
</dbReference>
<dbReference type="Proteomes" id="UP000199650">
    <property type="component" value="Unassembled WGS sequence"/>
</dbReference>
<keyword evidence="3" id="KW-1185">Reference proteome</keyword>
<reference evidence="2 3" key="1">
    <citation type="submission" date="2016-10" db="EMBL/GenBank/DDBJ databases">
        <authorList>
            <person name="de Groot N.N."/>
        </authorList>
    </citation>
    <scope>NUCLEOTIDE SEQUENCE [LARGE SCALE GENOMIC DNA]</scope>
    <source>
        <strain evidence="2 3">DSM 29439</strain>
    </source>
</reference>
<name>A0A1I0MTW8_9RHOB</name>
<evidence type="ECO:0000313" key="3">
    <source>
        <dbReference type="Proteomes" id="UP000199650"/>
    </source>
</evidence>
<dbReference type="SUPFAM" id="SSF55718">
    <property type="entry name" value="SCP-like"/>
    <property type="match status" value="1"/>
</dbReference>
<organism evidence="2 3">
    <name type="scientific">Aliiroseovarius sediminilitoris</name>
    <dbReference type="NCBI Taxonomy" id="1173584"/>
    <lineage>
        <taxon>Bacteria</taxon>
        <taxon>Pseudomonadati</taxon>
        <taxon>Pseudomonadota</taxon>
        <taxon>Alphaproteobacteria</taxon>
        <taxon>Rhodobacterales</taxon>
        <taxon>Paracoccaceae</taxon>
        <taxon>Aliiroseovarius</taxon>
    </lineage>
</organism>